<accession>A0A2G2YQ14</accession>
<dbReference type="OMA" id="WIAKSIS"/>
<keyword evidence="2" id="KW-0812">Transmembrane</keyword>
<keyword evidence="7" id="KW-1185">Reference proteome</keyword>
<dbReference type="EMBL" id="AYRZ02000009">
    <property type="protein sequence ID" value="PHT71846.1"/>
    <property type="molecule type" value="Genomic_DNA"/>
</dbReference>
<sequence length="177" mass="19799">MVLHNPKFQIESVSHSSFSVLTRYVHPLILHNPNNWNLTFSVQNPNSDYDFYYNDLKVNISYSNTILWSANVSGKFYQHTKAQTSIDSTFAALPEPYAYWIGTSIADDFASGQTTRFSVNLSGKIQVSDRKSPSRTSCQELHVSCEGLRVEFLEDIQTGVLAVDSKACGVISQDSTC</sequence>
<evidence type="ECO:0000256" key="1">
    <source>
        <dbReference type="ARBA" id="ARBA00004167"/>
    </source>
</evidence>
<evidence type="ECO:0000256" key="2">
    <source>
        <dbReference type="ARBA" id="ARBA00022692"/>
    </source>
</evidence>
<dbReference type="InterPro" id="IPR004864">
    <property type="entry name" value="LEA_2"/>
</dbReference>
<evidence type="ECO:0000256" key="3">
    <source>
        <dbReference type="ARBA" id="ARBA00022989"/>
    </source>
</evidence>
<evidence type="ECO:0000259" key="5">
    <source>
        <dbReference type="Pfam" id="PF03168"/>
    </source>
</evidence>
<dbReference type="InterPro" id="IPR044839">
    <property type="entry name" value="NDR1-like"/>
</dbReference>
<gene>
    <name evidence="6" type="ORF">T459_22631</name>
</gene>
<organism evidence="6 7">
    <name type="scientific">Capsicum annuum</name>
    <name type="common">Capsicum pepper</name>
    <dbReference type="NCBI Taxonomy" id="4072"/>
    <lineage>
        <taxon>Eukaryota</taxon>
        <taxon>Viridiplantae</taxon>
        <taxon>Streptophyta</taxon>
        <taxon>Embryophyta</taxon>
        <taxon>Tracheophyta</taxon>
        <taxon>Spermatophyta</taxon>
        <taxon>Magnoliopsida</taxon>
        <taxon>eudicotyledons</taxon>
        <taxon>Gunneridae</taxon>
        <taxon>Pentapetalae</taxon>
        <taxon>asterids</taxon>
        <taxon>lamiids</taxon>
        <taxon>Solanales</taxon>
        <taxon>Solanaceae</taxon>
        <taxon>Solanoideae</taxon>
        <taxon>Capsiceae</taxon>
        <taxon>Capsicum</taxon>
    </lineage>
</organism>
<name>A0A2G2YQ14_CAPAN</name>
<reference evidence="6 7" key="1">
    <citation type="journal article" date="2014" name="Nat. Genet.">
        <title>Genome sequence of the hot pepper provides insights into the evolution of pungency in Capsicum species.</title>
        <authorList>
            <person name="Kim S."/>
            <person name="Park M."/>
            <person name="Yeom S.I."/>
            <person name="Kim Y.M."/>
            <person name="Lee J.M."/>
            <person name="Lee H.A."/>
            <person name="Seo E."/>
            <person name="Choi J."/>
            <person name="Cheong K."/>
            <person name="Kim K.T."/>
            <person name="Jung K."/>
            <person name="Lee G.W."/>
            <person name="Oh S.K."/>
            <person name="Bae C."/>
            <person name="Kim S.B."/>
            <person name="Lee H.Y."/>
            <person name="Kim S.Y."/>
            <person name="Kim M.S."/>
            <person name="Kang B.C."/>
            <person name="Jo Y.D."/>
            <person name="Yang H.B."/>
            <person name="Jeong H.J."/>
            <person name="Kang W.H."/>
            <person name="Kwon J.K."/>
            <person name="Shin C."/>
            <person name="Lim J.Y."/>
            <person name="Park J.H."/>
            <person name="Huh J.H."/>
            <person name="Kim J.S."/>
            <person name="Kim B.D."/>
            <person name="Cohen O."/>
            <person name="Paran I."/>
            <person name="Suh M.C."/>
            <person name="Lee S.B."/>
            <person name="Kim Y.K."/>
            <person name="Shin Y."/>
            <person name="Noh S.J."/>
            <person name="Park J."/>
            <person name="Seo Y.S."/>
            <person name="Kwon S.Y."/>
            <person name="Kim H.A."/>
            <person name="Park J.M."/>
            <person name="Kim H.J."/>
            <person name="Choi S.B."/>
            <person name="Bosland P.W."/>
            <person name="Reeves G."/>
            <person name="Jo S.H."/>
            <person name="Lee B.W."/>
            <person name="Cho H.T."/>
            <person name="Choi H.S."/>
            <person name="Lee M.S."/>
            <person name="Yu Y."/>
            <person name="Do Choi Y."/>
            <person name="Park B.S."/>
            <person name="van Deynze A."/>
            <person name="Ashrafi H."/>
            <person name="Hill T."/>
            <person name="Kim W.T."/>
            <person name="Pai H.S."/>
            <person name="Ahn H.K."/>
            <person name="Yeam I."/>
            <person name="Giovannoni J.J."/>
            <person name="Rose J.K."/>
            <person name="Sorensen I."/>
            <person name="Lee S.J."/>
            <person name="Kim R.W."/>
            <person name="Choi I.Y."/>
            <person name="Choi B.S."/>
            <person name="Lim J.S."/>
            <person name="Lee Y.H."/>
            <person name="Choi D."/>
        </authorList>
    </citation>
    <scope>NUCLEOTIDE SEQUENCE [LARGE SCALE GENOMIC DNA]</scope>
    <source>
        <strain evidence="7">cv. CM334</strain>
    </source>
</reference>
<dbReference type="Pfam" id="PF03168">
    <property type="entry name" value="LEA_2"/>
    <property type="match status" value="1"/>
</dbReference>
<proteinExistence type="predicted"/>
<evidence type="ECO:0000256" key="4">
    <source>
        <dbReference type="ARBA" id="ARBA00023136"/>
    </source>
</evidence>
<dbReference type="AlphaFoldDB" id="A0A2G2YQ14"/>
<feature type="domain" description="Late embryogenesis abundant protein LEA-2 subgroup" evidence="5">
    <location>
        <begin position="39"/>
        <end position="127"/>
    </location>
</feature>
<dbReference type="PANTHER" id="PTHR31415:SF4">
    <property type="entry name" value="NDR1_HIN1-LIKE PROTEIN 3"/>
    <property type="match status" value="1"/>
</dbReference>
<dbReference type="Gramene" id="PHT71846">
    <property type="protein sequence ID" value="PHT71846"/>
    <property type="gene ID" value="T459_22631"/>
</dbReference>
<evidence type="ECO:0000313" key="6">
    <source>
        <dbReference type="EMBL" id="PHT71846.1"/>
    </source>
</evidence>
<comment type="subcellular location">
    <subcellularLocation>
        <location evidence="1">Membrane</location>
        <topology evidence="1">Single-pass membrane protein</topology>
    </subcellularLocation>
</comment>
<comment type="caution">
    <text evidence="6">The sequence shown here is derived from an EMBL/GenBank/DDBJ whole genome shotgun (WGS) entry which is preliminary data.</text>
</comment>
<dbReference type="GO" id="GO:0016020">
    <property type="term" value="C:membrane"/>
    <property type="evidence" value="ECO:0007669"/>
    <property type="project" value="UniProtKB-SubCell"/>
</dbReference>
<dbReference type="Proteomes" id="UP000222542">
    <property type="component" value="Unassembled WGS sequence"/>
</dbReference>
<keyword evidence="4" id="KW-0472">Membrane</keyword>
<dbReference type="PANTHER" id="PTHR31415">
    <property type="entry name" value="OS05G0367900 PROTEIN"/>
    <property type="match status" value="1"/>
</dbReference>
<reference evidence="6 7" key="2">
    <citation type="journal article" date="2017" name="Genome Biol.">
        <title>New reference genome sequences of hot pepper reveal the massive evolution of plant disease-resistance genes by retroduplication.</title>
        <authorList>
            <person name="Kim S."/>
            <person name="Park J."/>
            <person name="Yeom S.I."/>
            <person name="Kim Y.M."/>
            <person name="Seo E."/>
            <person name="Kim K.T."/>
            <person name="Kim M.S."/>
            <person name="Lee J.M."/>
            <person name="Cheong K."/>
            <person name="Shin H.S."/>
            <person name="Kim S.B."/>
            <person name="Han K."/>
            <person name="Lee J."/>
            <person name="Park M."/>
            <person name="Lee H.A."/>
            <person name="Lee H.Y."/>
            <person name="Lee Y."/>
            <person name="Oh S."/>
            <person name="Lee J.H."/>
            <person name="Choi E."/>
            <person name="Choi E."/>
            <person name="Lee S.E."/>
            <person name="Jeon J."/>
            <person name="Kim H."/>
            <person name="Choi G."/>
            <person name="Song H."/>
            <person name="Lee J."/>
            <person name="Lee S.C."/>
            <person name="Kwon J.K."/>
            <person name="Lee H.Y."/>
            <person name="Koo N."/>
            <person name="Hong Y."/>
            <person name="Kim R.W."/>
            <person name="Kang W.H."/>
            <person name="Huh J.H."/>
            <person name="Kang B.C."/>
            <person name="Yang T.J."/>
            <person name="Lee Y.H."/>
            <person name="Bennetzen J.L."/>
            <person name="Choi D."/>
        </authorList>
    </citation>
    <scope>NUCLEOTIDE SEQUENCE [LARGE SCALE GENOMIC DNA]</scope>
    <source>
        <strain evidence="7">cv. CM334</strain>
    </source>
</reference>
<protein>
    <recommendedName>
        <fullName evidence="5">Late embryogenesis abundant protein LEA-2 subgroup domain-containing protein</fullName>
    </recommendedName>
</protein>
<evidence type="ECO:0000313" key="7">
    <source>
        <dbReference type="Proteomes" id="UP000222542"/>
    </source>
</evidence>
<keyword evidence="3" id="KW-1133">Transmembrane helix</keyword>
<dbReference type="GO" id="GO:0098542">
    <property type="term" value="P:defense response to other organism"/>
    <property type="evidence" value="ECO:0007669"/>
    <property type="project" value="InterPro"/>
</dbReference>